<evidence type="ECO:0000256" key="1">
    <source>
        <dbReference type="SAM" id="Phobius"/>
    </source>
</evidence>
<accession>A0A6M2DZM8</accession>
<organism evidence="2">
    <name type="scientific">Xenopsylla cheopis</name>
    <name type="common">Oriental rat flea</name>
    <name type="synonym">Pulex cheopis</name>
    <dbReference type="NCBI Taxonomy" id="163159"/>
    <lineage>
        <taxon>Eukaryota</taxon>
        <taxon>Metazoa</taxon>
        <taxon>Ecdysozoa</taxon>
        <taxon>Arthropoda</taxon>
        <taxon>Hexapoda</taxon>
        <taxon>Insecta</taxon>
        <taxon>Pterygota</taxon>
        <taxon>Neoptera</taxon>
        <taxon>Endopterygota</taxon>
        <taxon>Siphonaptera</taxon>
        <taxon>Pulicidae</taxon>
        <taxon>Xenopsyllinae</taxon>
        <taxon>Xenopsylla</taxon>
    </lineage>
</organism>
<dbReference type="EMBL" id="GIIL01007778">
    <property type="protein sequence ID" value="NOV51504.1"/>
    <property type="molecule type" value="Transcribed_RNA"/>
</dbReference>
<sequence>MYVPLVMRSILVFYSVSFCSLVLYSFHLCKHVVINKYLKAAVQALSRFMTMLGCHNSPKKISRNNRILIPRIKYYIASFLCN</sequence>
<name>A0A6M2DZM8_XENCH</name>
<proteinExistence type="predicted"/>
<feature type="transmembrane region" description="Helical" evidence="1">
    <location>
        <begin position="6"/>
        <end position="26"/>
    </location>
</feature>
<evidence type="ECO:0000313" key="2">
    <source>
        <dbReference type="EMBL" id="NOV51504.1"/>
    </source>
</evidence>
<dbReference type="AlphaFoldDB" id="A0A6M2DZM8"/>
<reference evidence="2" key="1">
    <citation type="submission" date="2020-03" db="EMBL/GenBank/DDBJ databases">
        <title>Transcriptomic Profiling of the Digestive Tract of the Rat Flea, Xenopsylla cheopis, Following Blood Feeding and Infection with Yersinia pestis.</title>
        <authorList>
            <person name="Bland D.M."/>
            <person name="Martens C.A."/>
            <person name="Virtaneva K."/>
            <person name="Kanakabandi K."/>
            <person name="Long D."/>
            <person name="Rosenke R."/>
            <person name="Saturday G.A."/>
            <person name="Hoyt F.H."/>
            <person name="Bruno D.P."/>
            <person name="Ribeiro J.M.C."/>
            <person name="Hinnebusch J."/>
        </authorList>
    </citation>
    <scope>NUCLEOTIDE SEQUENCE</scope>
</reference>
<protein>
    <submittedName>
        <fullName evidence="2">Putative secreted protein</fullName>
    </submittedName>
</protein>
<keyword evidence="1" id="KW-1133">Transmembrane helix</keyword>
<keyword evidence="1" id="KW-0472">Membrane</keyword>
<keyword evidence="1" id="KW-0812">Transmembrane</keyword>